<accession>A0A6J4LH27</accession>
<evidence type="ECO:0000256" key="3">
    <source>
        <dbReference type="ARBA" id="ARBA00022692"/>
    </source>
</evidence>
<keyword evidence="3 10" id="KW-0812">Transmembrane</keyword>
<dbReference type="EMBL" id="CADCUG010000063">
    <property type="protein sequence ID" value="CAA9333024.1"/>
    <property type="molecule type" value="Genomic_DNA"/>
</dbReference>
<gene>
    <name evidence="11" type="ORF">AVDCRST_MAG29-1158</name>
</gene>
<evidence type="ECO:0000256" key="7">
    <source>
        <dbReference type="ARBA" id="ARBA00035120"/>
    </source>
</evidence>
<comment type="subcellular location">
    <subcellularLocation>
        <location evidence="1">Cell membrane</location>
        <topology evidence="1">Multi-pass membrane protein</topology>
    </subcellularLocation>
</comment>
<dbReference type="GO" id="GO:0005886">
    <property type="term" value="C:plasma membrane"/>
    <property type="evidence" value="ECO:0007669"/>
    <property type="project" value="UniProtKB-SubCell"/>
</dbReference>
<sequence>MGVALALSREGVLGPAVATGLGAGFCGALTTYSTLALESMRLTQSGSRATAAGYVSASVLAGVAAAALGWGAGSLAG</sequence>
<organism evidence="11">
    <name type="scientific">uncultured Nocardioidaceae bacterium</name>
    <dbReference type="NCBI Taxonomy" id="253824"/>
    <lineage>
        <taxon>Bacteria</taxon>
        <taxon>Bacillati</taxon>
        <taxon>Actinomycetota</taxon>
        <taxon>Actinomycetes</taxon>
        <taxon>Propionibacteriales</taxon>
        <taxon>Nocardioidaceae</taxon>
        <taxon>environmental samples</taxon>
    </lineage>
</organism>
<evidence type="ECO:0000256" key="5">
    <source>
        <dbReference type="ARBA" id="ARBA00023136"/>
    </source>
</evidence>
<feature type="transmembrane region" description="Helical" evidence="10">
    <location>
        <begin position="12"/>
        <end position="37"/>
    </location>
</feature>
<evidence type="ECO:0000256" key="10">
    <source>
        <dbReference type="RuleBase" id="RU004340"/>
    </source>
</evidence>
<keyword evidence="5 10" id="KW-0472">Membrane</keyword>
<protein>
    <recommendedName>
        <fullName evidence="10">Fluoride-specific ion channel</fullName>
    </recommendedName>
</protein>
<dbReference type="InterPro" id="IPR003691">
    <property type="entry name" value="FluC"/>
</dbReference>
<reference evidence="11" key="1">
    <citation type="submission" date="2020-02" db="EMBL/GenBank/DDBJ databases">
        <authorList>
            <person name="Meier V. D."/>
        </authorList>
    </citation>
    <scope>NUCLEOTIDE SEQUENCE</scope>
    <source>
        <strain evidence="11">AVDCRST_MAG29</strain>
    </source>
</reference>
<keyword evidence="6" id="KW-0407">Ion channel</keyword>
<keyword evidence="4 10" id="KW-1133">Transmembrane helix</keyword>
<evidence type="ECO:0000313" key="11">
    <source>
        <dbReference type="EMBL" id="CAA9333024.1"/>
    </source>
</evidence>
<feature type="transmembrane region" description="Helical" evidence="10">
    <location>
        <begin position="49"/>
        <end position="72"/>
    </location>
</feature>
<keyword evidence="6" id="KW-0813">Transport</keyword>
<dbReference type="AlphaFoldDB" id="A0A6J4LH27"/>
<evidence type="ECO:0000256" key="9">
    <source>
        <dbReference type="ARBA" id="ARBA00049940"/>
    </source>
</evidence>
<comment type="catalytic activity">
    <reaction evidence="8">
        <text>fluoride(in) = fluoride(out)</text>
        <dbReference type="Rhea" id="RHEA:76159"/>
        <dbReference type="ChEBI" id="CHEBI:17051"/>
    </reaction>
    <physiologicalReaction direction="left-to-right" evidence="8">
        <dbReference type="Rhea" id="RHEA:76160"/>
    </physiologicalReaction>
</comment>
<dbReference type="Pfam" id="PF02537">
    <property type="entry name" value="CRCB"/>
    <property type="match status" value="1"/>
</dbReference>
<comment type="similarity">
    <text evidence="7 10">Belongs to the fluoride channel Fluc/FEX (TC 1.A.43) family.</text>
</comment>
<comment type="function">
    <text evidence="9">Fluoride-specific ion channel. Important for reducing fluoride concentration in the cell, thus reducing its toxicity.</text>
</comment>
<evidence type="ECO:0000256" key="8">
    <source>
        <dbReference type="ARBA" id="ARBA00035585"/>
    </source>
</evidence>
<evidence type="ECO:0000256" key="6">
    <source>
        <dbReference type="ARBA" id="ARBA00023303"/>
    </source>
</evidence>
<dbReference type="GO" id="GO:0034220">
    <property type="term" value="P:monoatomic ion transmembrane transport"/>
    <property type="evidence" value="ECO:0007669"/>
    <property type="project" value="UniProtKB-KW"/>
</dbReference>
<keyword evidence="6" id="KW-0406">Ion transport</keyword>
<evidence type="ECO:0000256" key="1">
    <source>
        <dbReference type="ARBA" id="ARBA00004651"/>
    </source>
</evidence>
<keyword evidence="2" id="KW-1003">Cell membrane</keyword>
<name>A0A6J4LH27_9ACTN</name>
<evidence type="ECO:0000256" key="2">
    <source>
        <dbReference type="ARBA" id="ARBA00022475"/>
    </source>
</evidence>
<comment type="caution">
    <text evidence="10">Lacks conserved residue(s) required for the propagation of feature annotation.</text>
</comment>
<proteinExistence type="inferred from homology"/>
<evidence type="ECO:0000256" key="4">
    <source>
        <dbReference type="ARBA" id="ARBA00022989"/>
    </source>
</evidence>